<dbReference type="Pfam" id="PF05193">
    <property type="entry name" value="Peptidase_M16_C"/>
    <property type="match status" value="2"/>
</dbReference>
<dbReference type="Proteomes" id="UP001155077">
    <property type="component" value="Unassembled WGS sequence"/>
</dbReference>
<evidence type="ECO:0000313" key="8">
    <source>
        <dbReference type="EMBL" id="MCM8570298.1"/>
    </source>
</evidence>
<dbReference type="Pfam" id="PF00675">
    <property type="entry name" value="Peptidase_M16"/>
    <property type="match status" value="1"/>
</dbReference>
<dbReference type="PANTHER" id="PTHR43690:SF17">
    <property type="entry name" value="PROTEIN YHJJ"/>
    <property type="match status" value="1"/>
</dbReference>
<dbReference type="SUPFAM" id="SSF63411">
    <property type="entry name" value="LuxS/MPP-like metallohydrolase"/>
    <property type="match status" value="4"/>
</dbReference>
<comment type="caution">
    <text evidence="8">The sequence shown here is derived from an EMBL/GenBank/DDBJ whole genome shotgun (WGS) entry which is preliminary data.</text>
</comment>
<evidence type="ECO:0000256" key="3">
    <source>
        <dbReference type="ARBA" id="ARBA00022801"/>
    </source>
</evidence>
<feature type="domain" description="Peptidase M16 C-terminal" evidence="7">
    <location>
        <begin position="700"/>
        <end position="862"/>
    </location>
</feature>
<evidence type="ECO:0000256" key="1">
    <source>
        <dbReference type="ARBA" id="ARBA00007261"/>
    </source>
</evidence>
<keyword evidence="2" id="KW-0645">Protease</keyword>
<dbReference type="PANTHER" id="PTHR43690">
    <property type="entry name" value="NARDILYSIN"/>
    <property type="match status" value="1"/>
</dbReference>
<keyword evidence="4" id="KW-0862">Zinc</keyword>
<organism evidence="8 9">
    <name type="scientific">Gramella jeungdoensis</name>
    <dbReference type="NCBI Taxonomy" id="708091"/>
    <lineage>
        <taxon>Bacteria</taxon>
        <taxon>Pseudomonadati</taxon>
        <taxon>Bacteroidota</taxon>
        <taxon>Flavobacteriia</taxon>
        <taxon>Flavobacteriales</taxon>
        <taxon>Flavobacteriaceae</taxon>
        <taxon>Christiangramia</taxon>
    </lineage>
</organism>
<evidence type="ECO:0000256" key="5">
    <source>
        <dbReference type="ARBA" id="ARBA00023049"/>
    </source>
</evidence>
<name>A0ABT0Z4F8_9FLAO</name>
<dbReference type="InterPro" id="IPR007863">
    <property type="entry name" value="Peptidase_M16_C"/>
</dbReference>
<dbReference type="EMBL" id="JAMSCK010000004">
    <property type="protein sequence ID" value="MCM8570298.1"/>
    <property type="molecule type" value="Genomic_DNA"/>
</dbReference>
<sequence length="950" mass="110904">MMNFKLYIFLFLIISGVGHVKSQNQKLIQQYDTIPLNPEVRYGKLDNGFTYYLLKNDNPENKIHMRLVVKAGRMHEDKDQLEYAHLLEHLVAGSTKHFPVVNDFISSVGGYKNANIGSRFTRYYAKIPADDRQGLKQGLQLLRDWAQGNKYQPDQIEVQRAAVEGEFRNSNPHRQWVGKKIEIETLKNLSYIIYDDKKHIDNLRNFNSKAFARFYKDWYRPDLEAAIIVGNINPDTIEAEIKQLFSDLKIPEKKKDANARVLNHTIKLIGENFFTTVNDSTSDELALNIIHTAPNFAQAPNSTKDYKNMLVQQLYNLMIEEKEDQLKQQFNPPFENFVTNHGVNQLPDWQLKGFLMNLNLDSDNIEQQKSEFQRGLIAWKRMQTGFDENELEAAKEILIQEYHDESHLNSSSLAKELEMHFLYGKAAPNPEIKVNIISTILADIDLNDIQDYLQRYENLGDNVHYIFFKGRGVNVPNEKVLKQWIQEVDTMSLKPIIEKKPLHSLADFVKIPISKEKKVIRETENMIGVTTIEMANGLKLILKPTKPRKKMFENQVSIQAFRPNSVPLENRREYLSAKIVPELVQYTGAGPFNKFELDRFKKEKGMELRFRTTTDNQMIYGETKLEELPEFFNLLYLYLDQPRKDQEGFEAWKAIKKEELEGKAIKGSENFITEKIEYVWYPELPHLKMEDLNTMNMDGLLQSFKKWNSGIEDFTLIVTGDFDKNEITPLLVNTLSAFPVVNDKNKIVTTKQNLKFPLQKMEHSLEYKNVNQVYTDIYFPVKVPKDLKTEIVLQLLNDALYKEVYKRLRNGCYSPKATGEWLDYKNGIFAFHIQFDSALGNEDRMREYAMEAFRAVKEKRFDGEWLKATASNELRAFERKFESFGYFNLWPDYLQSNLEKGKDPEFNILTTGTLLEHFIDSKDLNTAAKKYLIEDYKQVFLGYPEDYEIN</sequence>
<protein>
    <submittedName>
        <fullName evidence="8">Insulinase family protein</fullName>
    </submittedName>
</protein>
<accession>A0ABT0Z4F8</accession>
<evidence type="ECO:0000313" key="9">
    <source>
        <dbReference type="Proteomes" id="UP001155077"/>
    </source>
</evidence>
<proteinExistence type="inferred from homology"/>
<keyword evidence="3" id="KW-0378">Hydrolase</keyword>
<evidence type="ECO:0000256" key="4">
    <source>
        <dbReference type="ARBA" id="ARBA00022833"/>
    </source>
</evidence>
<feature type="domain" description="Peptidase M16 N-terminal" evidence="6">
    <location>
        <begin position="53"/>
        <end position="171"/>
    </location>
</feature>
<dbReference type="InterPro" id="IPR011765">
    <property type="entry name" value="Pept_M16_N"/>
</dbReference>
<reference evidence="8" key="1">
    <citation type="submission" date="2022-06" db="EMBL/GenBank/DDBJ databases">
        <title>Gramella sediminis sp. nov., isolated from deep-sea sediment of the Indian Ocean.</title>
        <authorList>
            <person name="Yang L."/>
        </authorList>
    </citation>
    <scope>NUCLEOTIDE SEQUENCE</scope>
    <source>
        <strain evidence="8">HMD3159</strain>
    </source>
</reference>
<dbReference type="Gene3D" id="3.30.830.10">
    <property type="entry name" value="Metalloenzyme, LuxS/M16 peptidase-like"/>
    <property type="match status" value="3"/>
</dbReference>
<keyword evidence="5" id="KW-0482">Metalloprotease</keyword>
<gene>
    <name evidence="8" type="ORF">NE848_12975</name>
</gene>
<comment type="similarity">
    <text evidence="1">Belongs to the peptidase M16 family.</text>
</comment>
<dbReference type="InterPro" id="IPR011249">
    <property type="entry name" value="Metalloenz_LuxS/M16"/>
</dbReference>
<evidence type="ECO:0000256" key="2">
    <source>
        <dbReference type="ARBA" id="ARBA00022670"/>
    </source>
</evidence>
<evidence type="ECO:0000259" key="6">
    <source>
        <dbReference type="Pfam" id="PF00675"/>
    </source>
</evidence>
<dbReference type="InterPro" id="IPR050626">
    <property type="entry name" value="Peptidase_M16"/>
</dbReference>
<evidence type="ECO:0000259" key="7">
    <source>
        <dbReference type="Pfam" id="PF05193"/>
    </source>
</evidence>
<keyword evidence="9" id="KW-1185">Reference proteome</keyword>
<feature type="domain" description="Peptidase M16 C-terminal" evidence="7">
    <location>
        <begin position="206"/>
        <end position="398"/>
    </location>
</feature>